<evidence type="ECO:0000256" key="6">
    <source>
        <dbReference type="ARBA" id="ARBA00023053"/>
    </source>
</evidence>
<keyword evidence="4 11" id="KW-0812">Transmembrane</keyword>
<evidence type="ECO:0000256" key="7">
    <source>
        <dbReference type="ARBA" id="ARBA00023065"/>
    </source>
</evidence>
<feature type="transmembrane region" description="Helical" evidence="12">
    <location>
        <begin position="33"/>
        <end position="52"/>
    </location>
</feature>
<comment type="similarity">
    <text evidence="11">Belongs to the amiloride-sensitive sodium channel (TC 1.A.6) family.</text>
</comment>
<evidence type="ECO:0000256" key="12">
    <source>
        <dbReference type="SAM" id="Phobius"/>
    </source>
</evidence>
<evidence type="ECO:0000256" key="3">
    <source>
        <dbReference type="ARBA" id="ARBA00022461"/>
    </source>
</evidence>
<keyword evidence="5 12" id="KW-1133">Transmembrane helix</keyword>
<keyword evidence="2 11" id="KW-0813">Transport</keyword>
<keyword evidence="8 12" id="KW-0472">Membrane</keyword>
<dbReference type="EMBL" id="CP111017">
    <property type="protein sequence ID" value="WAR07484.1"/>
    <property type="molecule type" value="Genomic_DNA"/>
</dbReference>
<evidence type="ECO:0000313" key="13">
    <source>
        <dbReference type="EMBL" id="WAR07484.1"/>
    </source>
</evidence>
<evidence type="ECO:0000256" key="9">
    <source>
        <dbReference type="ARBA" id="ARBA00023201"/>
    </source>
</evidence>
<keyword evidence="14" id="KW-1185">Reference proteome</keyword>
<gene>
    <name evidence="13" type="ORF">MAR_017442</name>
</gene>
<organism evidence="13 14">
    <name type="scientific">Mya arenaria</name>
    <name type="common">Soft-shell clam</name>
    <dbReference type="NCBI Taxonomy" id="6604"/>
    <lineage>
        <taxon>Eukaryota</taxon>
        <taxon>Metazoa</taxon>
        <taxon>Spiralia</taxon>
        <taxon>Lophotrochozoa</taxon>
        <taxon>Mollusca</taxon>
        <taxon>Bivalvia</taxon>
        <taxon>Autobranchia</taxon>
        <taxon>Heteroconchia</taxon>
        <taxon>Euheterodonta</taxon>
        <taxon>Imparidentia</taxon>
        <taxon>Neoheterodontei</taxon>
        <taxon>Myida</taxon>
        <taxon>Myoidea</taxon>
        <taxon>Myidae</taxon>
        <taxon>Mya</taxon>
    </lineage>
</organism>
<evidence type="ECO:0000256" key="8">
    <source>
        <dbReference type="ARBA" id="ARBA00023136"/>
    </source>
</evidence>
<proteinExistence type="inferred from homology"/>
<keyword evidence="6" id="KW-0915">Sodium</keyword>
<keyword evidence="9 11" id="KW-0739">Sodium transport</keyword>
<evidence type="ECO:0000313" key="14">
    <source>
        <dbReference type="Proteomes" id="UP001164746"/>
    </source>
</evidence>
<accession>A0ABY7EE90</accession>
<keyword evidence="7 11" id="KW-0406">Ion transport</keyword>
<dbReference type="InterPro" id="IPR001873">
    <property type="entry name" value="ENaC"/>
</dbReference>
<dbReference type="PANTHER" id="PTHR11690">
    <property type="entry name" value="AMILORIDE-SENSITIVE SODIUM CHANNEL-RELATED"/>
    <property type="match status" value="1"/>
</dbReference>
<sequence>MSGNNKNLRQILTSLAGSSTLHRLPRTVSSCHIAVRILWALLVLGLFCFQMVELCREYYSNPMKTSVNLQFSPLLFPALTFCNMNPIRYFSD</sequence>
<evidence type="ECO:0000256" key="2">
    <source>
        <dbReference type="ARBA" id="ARBA00022448"/>
    </source>
</evidence>
<dbReference type="Proteomes" id="UP001164746">
    <property type="component" value="Chromosome 6"/>
</dbReference>
<protein>
    <submittedName>
        <fullName evidence="13">ASIC2-like protein</fullName>
    </submittedName>
</protein>
<comment type="subcellular location">
    <subcellularLocation>
        <location evidence="1">Membrane</location>
        <topology evidence="1">Multi-pass membrane protein</topology>
    </subcellularLocation>
</comment>
<keyword evidence="10 11" id="KW-0407">Ion channel</keyword>
<reference evidence="13" key="1">
    <citation type="submission" date="2022-11" db="EMBL/GenBank/DDBJ databases">
        <title>Centuries of genome instability and evolution in soft-shell clam transmissible cancer (bioRxiv).</title>
        <authorList>
            <person name="Hart S.F.M."/>
            <person name="Yonemitsu M.A."/>
            <person name="Giersch R.M."/>
            <person name="Beal B.F."/>
            <person name="Arriagada G."/>
            <person name="Davis B.W."/>
            <person name="Ostrander E.A."/>
            <person name="Goff S.P."/>
            <person name="Metzger M.J."/>
        </authorList>
    </citation>
    <scope>NUCLEOTIDE SEQUENCE</scope>
    <source>
        <strain evidence="13">MELC-2E11</strain>
        <tissue evidence="13">Siphon/mantle</tissue>
    </source>
</reference>
<evidence type="ECO:0000256" key="1">
    <source>
        <dbReference type="ARBA" id="ARBA00004141"/>
    </source>
</evidence>
<evidence type="ECO:0000256" key="4">
    <source>
        <dbReference type="ARBA" id="ARBA00022692"/>
    </source>
</evidence>
<evidence type="ECO:0000256" key="10">
    <source>
        <dbReference type="ARBA" id="ARBA00023303"/>
    </source>
</evidence>
<name>A0ABY7EE90_MYAAR</name>
<keyword evidence="3 11" id="KW-0894">Sodium channel</keyword>
<evidence type="ECO:0000256" key="11">
    <source>
        <dbReference type="RuleBase" id="RU000679"/>
    </source>
</evidence>
<evidence type="ECO:0000256" key="5">
    <source>
        <dbReference type="ARBA" id="ARBA00022989"/>
    </source>
</evidence>
<dbReference type="Pfam" id="PF00858">
    <property type="entry name" value="ASC"/>
    <property type="match status" value="1"/>
</dbReference>